<gene>
    <name evidence="1" type="ORF">ABIE13_002754</name>
</gene>
<comment type="caution">
    <text evidence="1">The sequence shown here is derived from an EMBL/GenBank/DDBJ whole genome shotgun (WGS) entry which is preliminary data.</text>
</comment>
<organism evidence="1 2">
    <name type="scientific">Ottowia thiooxydans</name>
    <dbReference type="NCBI Taxonomy" id="219182"/>
    <lineage>
        <taxon>Bacteria</taxon>
        <taxon>Pseudomonadati</taxon>
        <taxon>Pseudomonadota</taxon>
        <taxon>Betaproteobacteria</taxon>
        <taxon>Burkholderiales</taxon>
        <taxon>Comamonadaceae</taxon>
        <taxon>Ottowia</taxon>
    </lineage>
</organism>
<evidence type="ECO:0000313" key="1">
    <source>
        <dbReference type="EMBL" id="MET4577643.1"/>
    </source>
</evidence>
<name>A0ABV2Q9C1_9BURK</name>
<evidence type="ECO:0000313" key="2">
    <source>
        <dbReference type="Proteomes" id="UP001549320"/>
    </source>
</evidence>
<protein>
    <submittedName>
        <fullName evidence="1">Arylmalonate decarboxylase</fullName>
        <ecNumber evidence="1">4.1.1.76</ecNumber>
    </submittedName>
</protein>
<dbReference type="PIRSF" id="PIRSF015736">
    <property type="entry name" value="MI"/>
    <property type="match status" value="1"/>
</dbReference>
<dbReference type="PANTHER" id="PTHR40267">
    <property type="entry name" value="BLR3294 PROTEIN"/>
    <property type="match status" value="1"/>
</dbReference>
<dbReference type="InterPro" id="IPR026286">
    <property type="entry name" value="MaiA/AMDase"/>
</dbReference>
<dbReference type="RefSeq" id="WP_354444194.1">
    <property type="nucleotide sequence ID" value="NZ_JBEPSH010000005.1"/>
</dbReference>
<accession>A0ABV2Q9C1</accession>
<dbReference type="InterPro" id="IPR053714">
    <property type="entry name" value="Iso_Racemase_Enz_sf"/>
</dbReference>
<dbReference type="Gene3D" id="3.40.50.12500">
    <property type="match status" value="1"/>
</dbReference>
<sequence>MNTLAHLGLIVPPADGAVPPEGAALYAGRAQFSARGLGLAEISNRGYNAVIDRVAELARELADAGALALSLMGTSLSFYRGGRANEDLKRTMAQASGLACTTMSDAVVNGLRRMNAQRVAVATAYIDEVNHQLDAFLRESGFSPTVVRGLSITDVQAVADVPPAVLADLCREVYRAQPGADAILISCGGLRTLAATQLVEAELGVPVVSSSPAGFWDLMCTAGLPAHSQGHGRLFELPTASSSG</sequence>
<dbReference type="EMBL" id="JBEPSH010000005">
    <property type="protein sequence ID" value="MET4577643.1"/>
    <property type="molecule type" value="Genomic_DNA"/>
</dbReference>
<proteinExistence type="predicted"/>
<dbReference type="Pfam" id="PF17645">
    <property type="entry name" value="Amdase"/>
    <property type="match status" value="1"/>
</dbReference>
<keyword evidence="2" id="KW-1185">Reference proteome</keyword>
<dbReference type="PANTHER" id="PTHR40267:SF1">
    <property type="entry name" value="BLR3294 PROTEIN"/>
    <property type="match status" value="1"/>
</dbReference>
<keyword evidence="1" id="KW-0456">Lyase</keyword>
<dbReference type="EC" id="4.1.1.76" evidence="1"/>
<reference evidence="1 2" key="1">
    <citation type="submission" date="2024-06" db="EMBL/GenBank/DDBJ databases">
        <title>Sorghum-associated microbial communities from plants grown in Nebraska, USA.</title>
        <authorList>
            <person name="Schachtman D."/>
        </authorList>
    </citation>
    <scope>NUCLEOTIDE SEQUENCE [LARGE SCALE GENOMIC DNA]</scope>
    <source>
        <strain evidence="1 2">2709</strain>
    </source>
</reference>
<dbReference type="GO" id="GO:0047436">
    <property type="term" value="F:arylmalonate decarboxylase activity"/>
    <property type="evidence" value="ECO:0007669"/>
    <property type="project" value="UniProtKB-EC"/>
</dbReference>
<dbReference type="Proteomes" id="UP001549320">
    <property type="component" value="Unassembled WGS sequence"/>
</dbReference>